<dbReference type="AlphaFoldDB" id="A0A9D2AAE7"/>
<evidence type="ECO:0000256" key="12">
    <source>
        <dbReference type="ARBA" id="ARBA00034617"/>
    </source>
</evidence>
<dbReference type="NCBIfam" id="NF008168">
    <property type="entry name" value="PRK10917.2-2"/>
    <property type="match status" value="1"/>
</dbReference>
<evidence type="ECO:0000256" key="7">
    <source>
        <dbReference type="ARBA" id="ARBA00022840"/>
    </source>
</evidence>
<evidence type="ECO:0000256" key="5">
    <source>
        <dbReference type="ARBA" id="ARBA00022801"/>
    </source>
</evidence>
<dbReference type="EMBL" id="DXFP01000025">
    <property type="protein sequence ID" value="HIX01750.1"/>
    <property type="molecule type" value="Genomic_DNA"/>
</dbReference>
<reference evidence="18" key="1">
    <citation type="journal article" date="2021" name="PeerJ">
        <title>Extensive microbial diversity within the chicken gut microbiome revealed by metagenomics and culture.</title>
        <authorList>
            <person name="Gilroy R."/>
            <person name="Ravi A."/>
            <person name="Getino M."/>
            <person name="Pursley I."/>
            <person name="Horton D.L."/>
            <person name="Alikhan N.F."/>
            <person name="Baker D."/>
            <person name="Gharbi K."/>
            <person name="Hall N."/>
            <person name="Watson M."/>
            <person name="Adriaenssens E.M."/>
            <person name="Foster-Nyarko E."/>
            <person name="Jarju S."/>
            <person name="Secka A."/>
            <person name="Antonio M."/>
            <person name="Oren A."/>
            <person name="Chaudhuri R.R."/>
            <person name="La Ragione R."/>
            <person name="Hildebrand F."/>
            <person name="Pallen M.J."/>
        </authorList>
    </citation>
    <scope>NUCLEOTIDE SEQUENCE</scope>
    <source>
        <strain evidence="18">6627</strain>
    </source>
</reference>
<dbReference type="InterPro" id="IPR027417">
    <property type="entry name" value="P-loop_NTPase"/>
</dbReference>
<keyword evidence="3 15" id="KW-0547">Nucleotide-binding</keyword>
<dbReference type="PANTHER" id="PTHR47964:SF1">
    <property type="entry name" value="ATP-DEPENDENT DNA HELICASE HOMOLOG RECG, CHLOROPLASTIC"/>
    <property type="match status" value="1"/>
</dbReference>
<dbReference type="GO" id="GO:0006310">
    <property type="term" value="P:DNA recombination"/>
    <property type="evidence" value="ECO:0007669"/>
    <property type="project" value="UniProtKB-UniRule"/>
</dbReference>
<evidence type="ECO:0000256" key="10">
    <source>
        <dbReference type="ARBA" id="ARBA00023204"/>
    </source>
</evidence>
<keyword evidence="7 15" id="KW-0067">ATP-binding</keyword>
<dbReference type="SMART" id="SM00487">
    <property type="entry name" value="DEXDc"/>
    <property type="match status" value="1"/>
</dbReference>
<gene>
    <name evidence="18" type="primary">recG</name>
    <name evidence="18" type="ORF">H9861_03250</name>
</gene>
<evidence type="ECO:0000256" key="3">
    <source>
        <dbReference type="ARBA" id="ARBA00022741"/>
    </source>
</evidence>
<evidence type="ECO:0000259" key="17">
    <source>
        <dbReference type="PROSITE" id="PS51194"/>
    </source>
</evidence>
<proteinExistence type="inferred from homology"/>
<dbReference type="PROSITE" id="PS51194">
    <property type="entry name" value="HELICASE_CTER"/>
    <property type="match status" value="1"/>
</dbReference>
<comment type="function">
    <text evidence="15">Plays a critical role in recombination and DNA repair. Helps process Holliday junction intermediates to mature products by catalyzing branch migration. Has replication fork regression activity, unwinds stalled or blocked replication forks to make a HJ that can be resolved. Has a DNA unwinding activity characteristic of a DNA helicase with 3'-5' polarity.</text>
</comment>
<keyword evidence="5 15" id="KW-0378">Hydrolase</keyword>
<dbReference type="PROSITE" id="PS51192">
    <property type="entry name" value="HELICASE_ATP_BIND_1"/>
    <property type="match status" value="1"/>
</dbReference>
<dbReference type="InterPro" id="IPR014001">
    <property type="entry name" value="Helicase_ATP-bd"/>
</dbReference>
<dbReference type="InterPro" id="IPR012340">
    <property type="entry name" value="NA-bd_OB-fold"/>
</dbReference>
<feature type="domain" description="Helicase ATP-binding" evidence="16">
    <location>
        <begin position="268"/>
        <end position="431"/>
    </location>
</feature>
<organism evidence="18 19">
    <name type="scientific">Candidatus Ligilactobacillus excrementigallinarum</name>
    <dbReference type="NCBI Taxonomy" id="2838641"/>
    <lineage>
        <taxon>Bacteria</taxon>
        <taxon>Bacillati</taxon>
        <taxon>Bacillota</taxon>
        <taxon>Bacilli</taxon>
        <taxon>Lactobacillales</taxon>
        <taxon>Lactobacillaceae</taxon>
        <taxon>Ligilactobacillus</taxon>
    </lineage>
</organism>
<dbReference type="Gene3D" id="3.40.50.300">
    <property type="entry name" value="P-loop containing nucleotide triphosphate hydrolases"/>
    <property type="match status" value="2"/>
</dbReference>
<dbReference type="GO" id="GO:0003677">
    <property type="term" value="F:DNA binding"/>
    <property type="evidence" value="ECO:0007669"/>
    <property type="project" value="UniProtKB-KW"/>
</dbReference>
<accession>A0A9D2AAE7</accession>
<evidence type="ECO:0000256" key="14">
    <source>
        <dbReference type="ARBA" id="ARBA00048988"/>
    </source>
</evidence>
<dbReference type="SMART" id="SM00490">
    <property type="entry name" value="HELICc"/>
    <property type="match status" value="1"/>
</dbReference>
<dbReference type="InterPro" id="IPR033454">
    <property type="entry name" value="RecG_wedge"/>
</dbReference>
<evidence type="ECO:0000313" key="18">
    <source>
        <dbReference type="EMBL" id="HIX01750.1"/>
    </source>
</evidence>
<comment type="similarity">
    <text evidence="1 15">Belongs to the helicase family. RecG subfamily.</text>
</comment>
<name>A0A9D2AAE7_9LACO</name>
<dbReference type="SUPFAM" id="SSF50249">
    <property type="entry name" value="Nucleic acid-binding proteins"/>
    <property type="match status" value="1"/>
</dbReference>
<evidence type="ECO:0000259" key="16">
    <source>
        <dbReference type="PROSITE" id="PS51192"/>
    </source>
</evidence>
<dbReference type="Pfam" id="PF00271">
    <property type="entry name" value="Helicase_C"/>
    <property type="match status" value="1"/>
</dbReference>
<evidence type="ECO:0000313" key="19">
    <source>
        <dbReference type="Proteomes" id="UP000823963"/>
    </source>
</evidence>
<dbReference type="InterPro" id="IPR011545">
    <property type="entry name" value="DEAD/DEAH_box_helicase_dom"/>
</dbReference>
<dbReference type="GO" id="GO:0016787">
    <property type="term" value="F:hydrolase activity"/>
    <property type="evidence" value="ECO:0007669"/>
    <property type="project" value="UniProtKB-KW"/>
</dbReference>
<dbReference type="GO" id="GO:0006281">
    <property type="term" value="P:DNA repair"/>
    <property type="evidence" value="ECO:0007669"/>
    <property type="project" value="UniProtKB-UniRule"/>
</dbReference>
<dbReference type="Proteomes" id="UP000823963">
    <property type="component" value="Unassembled WGS sequence"/>
</dbReference>
<comment type="caution">
    <text evidence="18">The sequence shown here is derived from an EMBL/GenBank/DDBJ whole genome shotgun (WGS) entry which is preliminary data.</text>
</comment>
<feature type="domain" description="Helicase C-terminal" evidence="17">
    <location>
        <begin position="450"/>
        <end position="615"/>
    </location>
</feature>
<dbReference type="EC" id="5.6.2.4" evidence="13 15"/>
<sequence length="680" mass="76815">MGKNLSDNVAVLRGVGPKKAAALNKLGINTIEDLLTYYPFRYDDLAVKQLSEISEQEKVTLKGTIASEPTIIRFGPKKNRLNFRLMVENQVIMVTFFNQPYLKSKVELGKDIALYGRYNAQRQSFTGMKIIPAGQQNDFTGVYRASKDLKVNQIKSLVKLAYTDYHEQLKDIIPLSLRNKYRLESREQMIHDMHFPQSKKQADLARRSAIFEEFFRFQAGIQLLKKEDKQNQGIAIKYDNQQLKQFISSLPFELTNAQKRVVNEICRDLREPIRMNRLLQGDVGSGKTIVAAITMYAAVTAGFQAALMAPTEILAQQHAEKLNKLFAPLGINVGLMTSSSVSKITQRRELLSHLKQGDIQIVVGTHALIQDDVEFNKLGLVITDEQHRFGVNQRKQLRNKGLNPDVLAMTATPIPRTLAITSYGEMDVSLIDELPAGRKAIETNWLKNSQLNDALKFMRQQLDDGAQAYVVSPLIEESEMMDLQNAQEVYEKLQSYLGEKYHVGLLHGKLKPEEKEDVMQQFKDHKIDVLVSTTVVEVGVDVPNASIMMILDADRFGLAQLHQLRGRVGRGERQSYCFLIADPSSDYGKERMKTMVQTTDGFVIAQRDLELRGPGDVLGTAQAGLPQFKVGDPVKDLKILQIAQMEAATIINDPEFRNKAENQGLLQYLNRKVDWNTNLD</sequence>
<keyword evidence="4 15" id="KW-0227">DNA damage</keyword>
<dbReference type="InterPro" id="IPR004609">
    <property type="entry name" value="ATP-dep_DNA_helicase_RecG"/>
</dbReference>
<dbReference type="SUPFAM" id="SSF52540">
    <property type="entry name" value="P-loop containing nucleoside triphosphate hydrolases"/>
    <property type="match status" value="2"/>
</dbReference>
<evidence type="ECO:0000256" key="9">
    <source>
        <dbReference type="ARBA" id="ARBA00023172"/>
    </source>
</evidence>
<dbReference type="GO" id="GO:0005524">
    <property type="term" value="F:ATP binding"/>
    <property type="evidence" value="ECO:0007669"/>
    <property type="project" value="UniProtKB-KW"/>
</dbReference>
<dbReference type="CDD" id="cd18811">
    <property type="entry name" value="SF2_C_RecG"/>
    <property type="match status" value="1"/>
</dbReference>
<evidence type="ECO:0000256" key="6">
    <source>
        <dbReference type="ARBA" id="ARBA00022806"/>
    </source>
</evidence>
<evidence type="ECO:0000256" key="1">
    <source>
        <dbReference type="ARBA" id="ARBA00007504"/>
    </source>
</evidence>
<reference evidence="18" key="2">
    <citation type="submission" date="2021-04" db="EMBL/GenBank/DDBJ databases">
        <authorList>
            <person name="Gilroy R."/>
        </authorList>
    </citation>
    <scope>NUCLEOTIDE SEQUENCE</scope>
    <source>
        <strain evidence="18">6627</strain>
    </source>
</reference>
<evidence type="ECO:0000256" key="11">
    <source>
        <dbReference type="ARBA" id="ARBA00023235"/>
    </source>
</evidence>
<keyword evidence="10 15" id="KW-0234">DNA repair</keyword>
<dbReference type="InterPro" id="IPR047112">
    <property type="entry name" value="RecG/Mfd"/>
</dbReference>
<dbReference type="InterPro" id="IPR045562">
    <property type="entry name" value="RecG_dom3_C"/>
</dbReference>
<dbReference type="NCBIfam" id="NF008165">
    <property type="entry name" value="PRK10917.1-3"/>
    <property type="match status" value="1"/>
</dbReference>
<dbReference type="PANTHER" id="PTHR47964">
    <property type="entry name" value="ATP-DEPENDENT DNA HELICASE HOMOLOG RECG, CHLOROPLASTIC"/>
    <property type="match status" value="1"/>
</dbReference>
<keyword evidence="11" id="KW-0413">Isomerase</keyword>
<evidence type="ECO:0000256" key="2">
    <source>
        <dbReference type="ARBA" id="ARBA00017846"/>
    </source>
</evidence>
<keyword evidence="8" id="KW-0238">DNA-binding</keyword>
<dbReference type="InterPro" id="IPR001650">
    <property type="entry name" value="Helicase_C-like"/>
</dbReference>
<evidence type="ECO:0000256" key="15">
    <source>
        <dbReference type="RuleBase" id="RU363016"/>
    </source>
</evidence>
<dbReference type="GO" id="GO:0043138">
    <property type="term" value="F:3'-5' DNA helicase activity"/>
    <property type="evidence" value="ECO:0007669"/>
    <property type="project" value="UniProtKB-EC"/>
</dbReference>
<keyword evidence="6 15" id="KW-0347">Helicase</keyword>
<dbReference type="Pfam" id="PF00270">
    <property type="entry name" value="DEAD"/>
    <property type="match status" value="1"/>
</dbReference>
<protein>
    <recommendedName>
        <fullName evidence="2 15">ATP-dependent DNA helicase RecG</fullName>
        <ecNumber evidence="13 15">5.6.2.4</ecNumber>
    </recommendedName>
</protein>
<evidence type="ECO:0000256" key="13">
    <source>
        <dbReference type="ARBA" id="ARBA00034808"/>
    </source>
</evidence>
<dbReference type="Gene3D" id="2.40.50.140">
    <property type="entry name" value="Nucleic acid-binding proteins"/>
    <property type="match status" value="1"/>
</dbReference>
<dbReference type="CDD" id="cd17992">
    <property type="entry name" value="DEXHc_RecG"/>
    <property type="match status" value="1"/>
</dbReference>
<dbReference type="NCBIfam" id="TIGR00643">
    <property type="entry name" value="recG"/>
    <property type="match status" value="1"/>
</dbReference>
<evidence type="ECO:0000256" key="8">
    <source>
        <dbReference type="ARBA" id="ARBA00023125"/>
    </source>
</evidence>
<dbReference type="Pfam" id="PF17191">
    <property type="entry name" value="RecG_wedge"/>
    <property type="match status" value="1"/>
</dbReference>
<dbReference type="Pfam" id="PF19833">
    <property type="entry name" value="RecG_dom3_C"/>
    <property type="match status" value="1"/>
</dbReference>
<comment type="catalytic activity">
    <reaction evidence="12 15">
        <text>Couples ATP hydrolysis with the unwinding of duplex DNA by translocating in the 3'-5' direction.</text>
        <dbReference type="EC" id="5.6.2.4"/>
    </reaction>
</comment>
<keyword evidence="9 15" id="KW-0233">DNA recombination</keyword>
<dbReference type="CDD" id="cd04488">
    <property type="entry name" value="RecG_wedge_OBF"/>
    <property type="match status" value="1"/>
</dbReference>
<evidence type="ECO:0000256" key="4">
    <source>
        <dbReference type="ARBA" id="ARBA00022763"/>
    </source>
</evidence>
<comment type="catalytic activity">
    <reaction evidence="14 15">
        <text>ATP + H2O = ADP + phosphate + H(+)</text>
        <dbReference type="Rhea" id="RHEA:13065"/>
        <dbReference type="ChEBI" id="CHEBI:15377"/>
        <dbReference type="ChEBI" id="CHEBI:15378"/>
        <dbReference type="ChEBI" id="CHEBI:30616"/>
        <dbReference type="ChEBI" id="CHEBI:43474"/>
        <dbReference type="ChEBI" id="CHEBI:456216"/>
        <dbReference type="EC" id="5.6.2.4"/>
    </reaction>
</comment>